<evidence type="ECO:0000256" key="1">
    <source>
        <dbReference type="ARBA" id="ARBA00010617"/>
    </source>
</evidence>
<dbReference type="EMBL" id="SKBQ01000010">
    <property type="protein sequence ID" value="TPX18614.1"/>
    <property type="molecule type" value="Genomic_DNA"/>
</dbReference>
<sequence>MGFMRAVGLAVGALLLAIAVAYFRGYGMRPKDYPPGSCMMLKKMYDVMLTLEWIERTAHIAHHWQPPPDANDRPPSETARVVQEMYDFNDVSKPLLDLAADSSDQIVRELIDKRSGIYSGRMDVFIREFGEDLNILMKDNDEVWRRQRKMYHLRLNVNVANRYIPYQEFETTQLLHDILNFPENYQFHTKRFTTSIASTIIYGWRTTSVDLPHVKKMSEWIEGYAVAAGRLQLMDWWPELRTIFRHAPSWITGISKEMERLRNLEDELWMSLLNETKASIEHGSQKASFCTDMVLHNDVKADSYLSDKQMAANAGHAFAGTTDTTLNTTLAFIKAMMLYPRIQAKAQEEIDRVVGPERMPSWEDWDNLPYIRAVMKETLRWMPTTILGGMPHRLSKTDNYEGYTIPSNAGVMINVWAINNDERRAINPREFDPSRYEGDDLATGESAALGDATKRDHFTFGAGRRICPGLHVAERSMFITMARLLWSFNITRPTDSEGNFLPVDRDAITPGFIVSPVPFKCNFAPRDTKRAMMIQQSWQDCQHFLDKEGNYTEEFFAKSFGSE</sequence>
<dbReference type="InterPro" id="IPR001128">
    <property type="entry name" value="Cyt_P450"/>
</dbReference>
<keyword evidence="3 7" id="KW-0560">Oxidoreductase</keyword>
<evidence type="ECO:0000256" key="3">
    <source>
        <dbReference type="ARBA" id="ARBA00023002"/>
    </source>
</evidence>
<dbReference type="InterPro" id="IPR017972">
    <property type="entry name" value="Cyt_P450_CS"/>
</dbReference>
<evidence type="ECO:0008006" key="10">
    <source>
        <dbReference type="Google" id="ProtNLM"/>
    </source>
</evidence>
<comment type="caution">
    <text evidence="8">The sequence shown here is derived from an EMBL/GenBank/DDBJ whole genome shotgun (WGS) entry which is preliminary data.</text>
</comment>
<dbReference type="GeneID" id="41969918"/>
<dbReference type="PANTHER" id="PTHR46300">
    <property type="entry name" value="P450, PUTATIVE (EUROFUNG)-RELATED-RELATED"/>
    <property type="match status" value="1"/>
</dbReference>
<dbReference type="CDD" id="cd11065">
    <property type="entry name" value="CYP64-like"/>
    <property type="match status" value="1"/>
</dbReference>
<dbReference type="GO" id="GO:0004497">
    <property type="term" value="F:monooxygenase activity"/>
    <property type="evidence" value="ECO:0007669"/>
    <property type="project" value="UniProtKB-KW"/>
</dbReference>
<evidence type="ECO:0000256" key="4">
    <source>
        <dbReference type="ARBA" id="ARBA00023004"/>
    </source>
</evidence>
<protein>
    <recommendedName>
        <fullName evidence="10">Cytochrome P450</fullName>
    </recommendedName>
</protein>
<dbReference type="InterPro" id="IPR036396">
    <property type="entry name" value="Cyt_P450_sf"/>
</dbReference>
<dbReference type="OrthoDB" id="1103324at2759"/>
<dbReference type="Gene3D" id="1.10.630.10">
    <property type="entry name" value="Cytochrome P450"/>
    <property type="match status" value="1"/>
</dbReference>
<dbReference type="Proteomes" id="UP000319257">
    <property type="component" value="Unassembled WGS sequence"/>
</dbReference>
<evidence type="ECO:0000256" key="6">
    <source>
        <dbReference type="PIRSR" id="PIRSR602401-1"/>
    </source>
</evidence>
<gene>
    <name evidence="8" type="ORF">E0L32_002471</name>
</gene>
<dbReference type="AlphaFoldDB" id="A0A507BIM3"/>
<keyword evidence="9" id="KW-1185">Reference proteome</keyword>
<organism evidence="8 9">
    <name type="scientific">Thyridium curvatum</name>
    <dbReference type="NCBI Taxonomy" id="1093900"/>
    <lineage>
        <taxon>Eukaryota</taxon>
        <taxon>Fungi</taxon>
        <taxon>Dikarya</taxon>
        <taxon>Ascomycota</taxon>
        <taxon>Pezizomycotina</taxon>
        <taxon>Sordariomycetes</taxon>
        <taxon>Sordariomycetidae</taxon>
        <taxon>Thyridiales</taxon>
        <taxon>Thyridiaceae</taxon>
        <taxon>Thyridium</taxon>
    </lineage>
</organism>
<dbReference type="InterPro" id="IPR050364">
    <property type="entry name" value="Cytochrome_P450_fung"/>
</dbReference>
<dbReference type="PROSITE" id="PS00086">
    <property type="entry name" value="CYTOCHROME_P450"/>
    <property type="match status" value="1"/>
</dbReference>
<dbReference type="InParanoid" id="A0A507BIM3"/>
<comment type="similarity">
    <text evidence="1 7">Belongs to the cytochrome P450 family.</text>
</comment>
<evidence type="ECO:0000313" key="8">
    <source>
        <dbReference type="EMBL" id="TPX18614.1"/>
    </source>
</evidence>
<dbReference type="RefSeq" id="XP_031000325.1">
    <property type="nucleotide sequence ID" value="XM_031136664.1"/>
</dbReference>
<dbReference type="Pfam" id="PF00067">
    <property type="entry name" value="p450"/>
    <property type="match status" value="1"/>
</dbReference>
<dbReference type="STRING" id="1093900.A0A507BIM3"/>
<dbReference type="GO" id="GO:0020037">
    <property type="term" value="F:heme binding"/>
    <property type="evidence" value="ECO:0007669"/>
    <property type="project" value="InterPro"/>
</dbReference>
<evidence type="ECO:0000313" key="9">
    <source>
        <dbReference type="Proteomes" id="UP000319257"/>
    </source>
</evidence>
<dbReference type="GO" id="GO:0005506">
    <property type="term" value="F:iron ion binding"/>
    <property type="evidence" value="ECO:0007669"/>
    <property type="project" value="InterPro"/>
</dbReference>
<name>A0A507BIM3_9PEZI</name>
<keyword evidence="2 6" id="KW-0479">Metal-binding</keyword>
<feature type="binding site" description="axial binding residue" evidence="6">
    <location>
        <position position="467"/>
    </location>
    <ligand>
        <name>heme</name>
        <dbReference type="ChEBI" id="CHEBI:30413"/>
    </ligand>
    <ligandPart>
        <name>Fe</name>
        <dbReference type="ChEBI" id="CHEBI:18248"/>
    </ligandPart>
</feature>
<dbReference type="SUPFAM" id="SSF48264">
    <property type="entry name" value="Cytochrome P450"/>
    <property type="match status" value="1"/>
</dbReference>
<evidence type="ECO:0000256" key="5">
    <source>
        <dbReference type="ARBA" id="ARBA00023033"/>
    </source>
</evidence>
<keyword evidence="5 7" id="KW-0503">Monooxygenase</keyword>
<keyword evidence="4 6" id="KW-0408">Iron</keyword>
<reference evidence="8 9" key="1">
    <citation type="submission" date="2019-06" db="EMBL/GenBank/DDBJ databases">
        <title>Draft genome sequence of the filamentous fungus Phialemoniopsis curvata isolated from diesel fuel.</title>
        <authorList>
            <person name="Varaljay V.A."/>
            <person name="Lyon W.J."/>
            <person name="Crouch A.L."/>
            <person name="Drake C.E."/>
            <person name="Hollomon J.M."/>
            <person name="Nadeau L.J."/>
            <person name="Nunn H.S."/>
            <person name="Stevenson B.S."/>
            <person name="Bojanowski C.L."/>
            <person name="Crookes-Goodson W.J."/>
        </authorList>
    </citation>
    <scope>NUCLEOTIDE SEQUENCE [LARGE SCALE GENOMIC DNA]</scope>
    <source>
        <strain evidence="8 9">D216</strain>
    </source>
</reference>
<keyword evidence="6 7" id="KW-0349">Heme</keyword>
<dbReference type="PANTHER" id="PTHR46300:SF2">
    <property type="entry name" value="CYTOCHROME P450 MONOOXYGENASE ALNH-RELATED"/>
    <property type="match status" value="1"/>
</dbReference>
<dbReference type="InterPro" id="IPR002401">
    <property type="entry name" value="Cyt_P450_E_grp-I"/>
</dbReference>
<dbReference type="GO" id="GO:0016705">
    <property type="term" value="F:oxidoreductase activity, acting on paired donors, with incorporation or reduction of molecular oxygen"/>
    <property type="evidence" value="ECO:0007669"/>
    <property type="project" value="InterPro"/>
</dbReference>
<evidence type="ECO:0000256" key="2">
    <source>
        <dbReference type="ARBA" id="ARBA00022723"/>
    </source>
</evidence>
<dbReference type="PRINTS" id="PR00463">
    <property type="entry name" value="EP450I"/>
</dbReference>
<proteinExistence type="inferred from homology"/>
<evidence type="ECO:0000256" key="7">
    <source>
        <dbReference type="RuleBase" id="RU000461"/>
    </source>
</evidence>
<comment type="cofactor">
    <cofactor evidence="6">
        <name>heme</name>
        <dbReference type="ChEBI" id="CHEBI:30413"/>
    </cofactor>
</comment>
<accession>A0A507BIM3</accession>